<keyword evidence="1" id="KW-0732">Signal</keyword>
<feature type="signal peptide" evidence="1">
    <location>
        <begin position="1"/>
        <end position="19"/>
    </location>
</feature>
<dbReference type="RefSeq" id="WP_143554188.1">
    <property type="nucleotide sequence ID" value="NZ_VJWA01000001.1"/>
</dbReference>
<dbReference type="SUPFAM" id="SSF53807">
    <property type="entry name" value="Helical backbone' metal receptor"/>
    <property type="match status" value="1"/>
</dbReference>
<dbReference type="Gene3D" id="3.40.50.1980">
    <property type="entry name" value="Nitrogenase molybdenum iron protein domain"/>
    <property type="match status" value="2"/>
</dbReference>
<accession>A0A552UEI6</accession>
<dbReference type="Pfam" id="PF01497">
    <property type="entry name" value="Peripla_BP_2"/>
    <property type="match status" value="1"/>
</dbReference>
<dbReference type="EMBL" id="VJWA01000001">
    <property type="protein sequence ID" value="TRW16645.1"/>
    <property type="molecule type" value="Genomic_DNA"/>
</dbReference>
<dbReference type="AlphaFoldDB" id="A0A552UEI6"/>
<dbReference type="PANTHER" id="PTHR30535">
    <property type="entry name" value="VITAMIN B12-BINDING PROTEIN"/>
    <property type="match status" value="1"/>
</dbReference>
<dbReference type="PANTHER" id="PTHR30535:SF4">
    <property type="entry name" value="HEMIN-BINDING PERIPLASMIC PROTEIN HMUT"/>
    <property type="match status" value="1"/>
</dbReference>
<proteinExistence type="predicted"/>
<keyword evidence="4" id="KW-1185">Reference proteome</keyword>
<dbReference type="Proteomes" id="UP000317894">
    <property type="component" value="Unassembled WGS sequence"/>
</dbReference>
<feature type="chain" id="PRO_5022096440" evidence="1">
    <location>
        <begin position="20"/>
        <end position="268"/>
    </location>
</feature>
<gene>
    <name evidence="3" type="ORF">FMM06_00020</name>
</gene>
<evidence type="ECO:0000259" key="2">
    <source>
        <dbReference type="Pfam" id="PF01497"/>
    </source>
</evidence>
<reference evidence="3 4" key="1">
    <citation type="submission" date="2019-07" db="EMBL/GenBank/DDBJ databases">
        <title>Novel species isolated from glacier.</title>
        <authorList>
            <person name="Liu Q."/>
            <person name="Xin Y.-H."/>
        </authorList>
    </citation>
    <scope>NUCLEOTIDE SEQUENCE [LARGE SCALE GENOMIC DNA]</scope>
    <source>
        <strain evidence="3 4">LB1R16</strain>
    </source>
</reference>
<comment type="caution">
    <text evidence="3">The sequence shown here is derived from an EMBL/GenBank/DDBJ whole genome shotgun (WGS) entry which is preliminary data.</text>
</comment>
<feature type="domain" description="Fe/B12 periplasmic-binding" evidence="2">
    <location>
        <begin position="22"/>
        <end position="217"/>
    </location>
</feature>
<evidence type="ECO:0000313" key="4">
    <source>
        <dbReference type="Proteomes" id="UP000317894"/>
    </source>
</evidence>
<dbReference type="InterPro" id="IPR002491">
    <property type="entry name" value="ABC_transptr_periplasmic_BD"/>
</dbReference>
<dbReference type="InterPro" id="IPR050902">
    <property type="entry name" value="ABC_Transporter_SBP"/>
</dbReference>
<sequence length="268" mass="27807">MIRVAALALLLASPVAARAPRIVSINPCIDAVLVRVADARQIAAISHYSHDPRATSIPLGVARRFPSTSATDQIVALAPDIVIAGGHVDPATSSVLARLGIRLVKYPVPTSIAESVAQVRSIATVAGQPARGETLARDIEAALTPVTAAPVPALIWQGGGMVPGAGTLADDLLRHAGFSNFSATLGLSQWDVLGLEYLVARPPRVLFTTPGATDRLLGHPVLRDLRTRVAVKAFAPRLLWCGGPAIPEALAVLRAARASLPATGAARD</sequence>
<evidence type="ECO:0000313" key="3">
    <source>
        <dbReference type="EMBL" id="TRW16645.1"/>
    </source>
</evidence>
<dbReference type="OrthoDB" id="1632039at2"/>
<name>A0A552UEI6_9SPHN</name>
<evidence type="ECO:0000256" key="1">
    <source>
        <dbReference type="SAM" id="SignalP"/>
    </source>
</evidence>
<protein>
    <submittedName>
        <fullName evidence="3">ABC transporter substrate-binding protein</fullName>
    </submittedName>
</protein>
<organism evidence="3 4">
    <name type="scientific">Glacieibacterium frigidum</name>
    <dbReference type="NCBI Taxonomy" id="2593303"/>
    <lineage>
        <taxon>Bacteria</taxon>
        <taxon>Pseudomonadati</taxon>
        <taxon>Pseudomonadota</taxon>
        <taxon>Alphaproteobacteria</taxon>
        <taxon>Sphingomonadales</taxon>
        <taxon>Sphingosinicellaceae</taxon>
        <taxon>Glacieibacterium</taxon>
    </lineage>
</organism>